<dbReference type="Gene3D" id="2.60.120.10">
    <property type="entry name" value="Jelly Rolls"/>
    <property type="match status" value="1"/>
</dbReference>
<comment type="caution">
    <text evidence="1">The sequence shown here is derived from an EMBL/GenBank/DDBJ whole genome shotgun (WGS) entry which is preliminary data.</text>
</comment>
<keyword evidence="2" id="KW-1185">Reference proteome</keyword>
<protein>
    <recommendedName>
        <fullName evidence="3">Cupin domain-containing protein</fullName>
    </recommendedName>
</protein>
<evidence type="ECO:0008006" key="3">
    <source>
        <dbReference type="Google" id="ProtNLM"/>
    </source>
</evidence>
<sequence>MAETSGTGLPRILADTGVLAQTHDAAASGAVFRLTMDPRDLDANVVALPAGGTIEGHVGPDLDVLLHIVSGGGVLSTDGGDLRLSPGKLVWLPRRSRRAFAAGPDGLSYLSVHVRKPGLGLSPRPRP</sequence>
<reference evidence="2" key="1">
    <citation type="journal article" date="2019" name="Int. J. Syst. Evol. Microbiol.">
        <title>The Global Catalogue of Microorganisms (GCM) 10K type strain sequencing project: providing services to taxonomists for standard genome sequencing and annotation.</title>
        <authorList>
            <consortium name="The Broad Institute Genomics Platform"/>
            <consortium name="The Broad Institute Genome Sequencing Center for Infectious Disease"/>
            <person name="Wu L."/>
            <person name="Ma J."/>
        </authorList>
    </citation>
    <scope>NUCLEOTIDE SEQUENCE [LARGE SCALE GENOMIC DNA]</scope>
    <source>
        <strain evidence="2">JCM 16034</strain>
    </source>
</reference>
<dbReference type="SUPFAM" id="SSF51182">
    <property type="entry name" value="RmlC-like cupins"/>
    <property type="match status" value="1"/>
</dbReference>
<gene>
    <name evidence="1" type="ORF">GCM10009849_06630</name>
</gene>
<dbReference type="InterPro" id="IPR011051">
    <property type="entry name" value="RmlC_Cupin_sf"/>
</dbReference>
<accession>A0ABP5NHE3</accession>
<organism evidence="1 2">
    <name type="scientific">Sinomonas flava</name>
    <dbReference type="NCBI Taxonomy" id="496857"/>
    <lineage>
        <taxon>Bacteria</taxon>
        <taxon>Bacillati</taxon>
        <taxon>Actinomycetota</taxon>
        <taxon>Actinomycetes</taxon>
        <taxon>Micrococcales</taxon>
        <taxon>Micrococcaceae</taxon>
        <taxon>Sinomonas</taxon>
    </lineage>
</organism>
<evidence type="ECO:0000313" key="2">
    <source>
        <dbReference type="Proteomes" id="UP001500432"/>
    </source>
</evidence>
<proteinExistence type="predicted"/>
<dbReference type="Proteomes" id="UP001500432">
    <property type="component" value="Unassembled WGS sequence"/>
</dbReference>
<evidence type="ECO:0000313" key="1">
    <source>
        <dbReference type="EMBL" id="GAA2197502.1"/>
    </source>
</evidence>
<name>A0ABP5NHE3_9MICC</name>
<dbReference type="EMBL" id="BAAAQW010000003">
    <property type="protein sequence ID" value="GAA2197502.1"/>
    <property type="molecule type" value="Genomic_DNA"/>
</dbReference>
<dbReference type="InterPro" id="IPR014710">
    <property type="entry name" value="RmlC-like_jellyroll"/>
</dbReference>
<dbReference type="RefSeq" id="WP_344298287.1">
    <property type="nucleotide sequence ID" value="NZ_BAAAQW010000003.1"/>
</dbReference>